<keyword evidence="3" id="KW-1185">Reference proteome</keyword>
<dbReference type="PANTHER" id="PTHR32278">
    <property type="entry name" value="F-BOX DOMAIN-CONTAINING PROTEIN"/>
    <property type="match status" value="1"/>
</dbReference>
<reference evidence="2" key="1">
    <citation type="submission" date="2022-08" db="EMBL/GenBank/DDBJ databases">
        <authorList>
            <person name="Marques A."/>
        </authorList>
    </citation>
    <scope>NUCLEOTIDE SEQUENCE</scope>
    <source>
        <strain evidence="2">RhyPub2mFocal</strain>
        <tissue evidence="2">Leaves</tissue>
    </source>
</reference>
<gene>
    <name evidence="2" type="ORF">LUZ62_059828</name>
</gene>
<accession>A0AAV8EBP9</accession>
<organism evidence="2 3">
    <name type="scientific">Rhynchospora pubera</name>
    <dbReference type="NCBI Taxonomy" id="906938"/>
    <lineage>
        <taxon>Eukaryota</taxon>
        <taxon>Viridiplantae</taxon>
        <taxon>Streptophyta</taxon>
        <taxon>Embryophyta</taxon>
        <taxon>Tracheophyta</taxon>
        <taxon>Spermatophyta</taxon>
        <taxon>Magnoliopsida</taxon>
        <taxon>Liliopsida</taxon>
        <taxon>Poales</taxon>
        <taxon>Cyperaceae</taxon>
        <taxon>Cyperoideae</taxon>
        <taxon>Rhynchosporeae</taxon>
        <taxon>Rhynchospora</taxon>
    </lineage>
</organism>
<dbReference type="PANTHER" id="PTHR32278:SF111">
    <property type="entry name" value="F-BOX PROTEIN PP2-B12-RELATED"/>
    <property type="match status" value="1"/>
</dbReference>
<dbReference type="InterPro" id="IPR025886">
    <property type="entry name" value="PP2-like"/>
</dbReference>
<feature type="domain" description="F-box" evidence="1">
    <location>
        <begin position="16"/>
        <end position="62"/>
    </location>
</feature>
<dbReference type="EMBL" id="JAMFTS010000003">
    <property type="protein sequence ID" value="KAJ4775571.1"/>
    <property type="molecule type" value="Genomic_DNA"/>
</dbReference>
<dbReference type="SUPFAM" id="SSF81383">
    <property type="entry name" value="F-box domain"/>
    <property type="match status" value="1"/>
</dbReference>
<dbReference type="AlphaFoldDB" id="A0AAV8EBP9"/>
<name>A0AAV8EBP9_9POAL</name>
<protein>
    <submittedName>
        <fullName evidence="2">F-box protein</fullName>
    </submittedName>
</protein>
<dbReference type="InterPro" id="IPR001810">
    <property type="entry name" value="F-box_dom"/>
</dbReference>
<dbReference type="Proteomes" id="UP001140206">
    <property type="component" value="Chromosome 3"/>
</dbReference>
<dbReference type="InterPro" id="IPR036047">
    <property type="entry name" value="F-box-like_dom_sf"/>
</dbReference>
<dbReference type="CDD" id="cd22162">
    <property type="entry name" value="F-box_AtSKIP3-like"/>
    <property type="match status" value="1"/>
</dbReference>
<evidence type="ECO:0000313" key="3">
    <source>
        <dbReference type="Proteomes" id="UP001140206"/>
    </source>
</evidence>
<dbReference type="PROSITE" id="PS50181">
    <property type="entry name" value="FBOX"/>
    <property type="match status" value="1"/>
</dbReference>
<sequence>MMDRPSRKQKMEALSISPIHSLPSDCISHMISLASPRDACMLALASTGFRSVVDTDNTWQLFLPTDIDSILFRAVNPVLFSSKKDLLVKLCNQHVLIDGGNLSFGLDKSSGKKCYMLSATQLDISFADEPNTHWRWISPPDSRFSNVAEKMGDCQLYIHGRINREGLSTKTMYGAYLIYKMIETSSDDGPLVLQITLDTSVTTNGHISNNTAHLKTMLDDVVETFSMWQDPIHGAPPKERRDGWMEVEIGEFYNENGDDGEVEIRLKEKDTQYWKGLIVQGLEIRPKN</sequence>
<proteinExistence type="predicted"/>
<dbReference type="Pfam" id="PF14299">
    <property type="entry name" value="PP2"/>
    <property type="match status" value="1"/>
</dbReference>
<evidence type="ECO:0000313" key="2">
    <source>
        <dbReference type="EMBL" id="KAJ4775571.1"/>
    </source>
</evidence>
<evidence type="ECO:0000259" key="1">
    <source>
        <dbReference type="PROSITE" id="PS50181"/>
    </source>
</evidence>
<comment type="caution">
    <text evidence="2">The sequence shown here is derived from an EMBL/GenBank/DDBJ whole genome shotgun (WGS) entry which is preliminary data.</text>
</comment>